<accession>W8UZR6</accession>
<dbReference type="AlphaFoldDB" id="W8UZR6"/>
<dbReference type="HOGENOM" id="CLU_3252886_0_0_6"/>
<evidence type="ECO:0000313" key="2">
    <source>
        <dbReference type="Proteomes" id="UP000019586"/>
    </source>
</evidence>
<evidence type="ECO:0000313" key="1">
    <source>
        <dbReference type="EMBL" id="AHM79442.1"/>
    </source>
</evidence>
<proteinExistence type="predicted"/>
<organism evidence="1 2">
    <name type="scientific">Klebsiella pneumoniae 30684/NJST258_2</name>
    <dbReference type="NCBI Taxonomy" id="1420013"/>
    <lineage>
        <taxon>Bacteria</taxon>
        <taxon>Pseudomonadati</taxon>
        <taxon>Pseudomonadota</taxon>
        <taxon>Gammaproteobacteria</taxon>
        <taxon>Enterobacterales</taxon>
        <taxon>Enterobacteriaceae</taxon>
        <taxon>Klebsiella/Raoultella group</taxon>
        <taxon>Klebsiella</taxon>
        <taxon>Klebsiella pneumoniae complex</taxon>
    </lineage>
</organism>
<name>W8UZR6_KLEPN</name>
<dbReference type="EMBL" id="CP006918">
    <property type="protein sequence ID" value="AHM79442.1"/>
    <property type="molecule type" value="Genomic_DNA"/>
</dbReference>
<dbReference type="KEGG" id="kps:KPNJ2_02662"/>
<dbReference type="Proteomes" id="UP000019586">
    <property type="component" value="Chromosome"/>
</dbReference>
<gene>
    <name evidence="1" type="ORF">KPNJ2_02662</name>
</gene>
<reference evidence="1 2" key="1">
    <citation type="journal article" date="2014" name="Proc. Natl. Acad. Sci. U.S.A.">
        <title>Molecular dissection of the evolution of carbapenem-resistant multilocus sequence type 258 Klebsiella pneumoniae.</title>
        <authorList>
            <person name="Deleo F.R."/>
            <person name="Chen L."/>
            <person name="Porcella S.F."/>
            <person name="Martens C.A."/>
            <person name="Kobayashi S.D."/>
            <person name="Porter A.R."/>
            <person name="Chavda K.D."/>
            <person name="Jacobs M.R."/>
            <person name="Mathema B."/>
            <person name="Olsen R.J."/>
            <person name="Bonomo R.A."/>
            <person name="Musser J.M."/>
            <person name="Kreiswirth B.N."/>
        </authorList>
    </citation>
    <scope>NUCLEOTIDE SEQUENCE [LARGE SCALE GENOMIC DNA]</scope>
    <source>
        <strain evidence="1">30684/NJST258_2</strain>
    </source>
</reference>
<protein>
    <submittedName>
        <fullName evidence="1">Uncharacterized protein</fullName>
    </submittedName>
</protein>
<sequence>MCRLSYGLRYSRIRLRSNESVHSVRNPPGAVNHRKVCHKVIS</sequence>